<dbReference type="InterPro" id="IPR036034">
    <property type="entry name" value="PDZ_sf"/>
</dbReference>
<dbReference type="STRING" id="941907.SAMN06295910_2665"/>
<proteinExistence type="predicted"/>
<dbReference type="RefSeq" id="WP_085219200.1">
    <property type="nucleotide sequence ID" value="NZ_LT840185.1"/>
</dbReference>
<sequence length="242" mass="24409">MAALALHDPKVRKAALGGAMALSLAAFAWTLWPQTSAPPASEPVAIAPPILPPAPVAPPPEPAAPAPLAAGLSTLVLRGVLASGAVFGDGASQRLVRIGRDVMPGATLKAIGVSHVILATASGDMRLAFNRAATAQAPAAPTATGQPAAANARREVAALRMGLEPRKADGGIRGYRVKPGARLPLLASAGLQPGDVLIAVGTDAIDSEERLFDMPQQIGADPVAISFERGGRTMTAKVSRGG</sequence>
<dbReference type="Gene3D" id="2.30.42.10">
    <property type="match status" value="1"/>
</dbReference>
<gene>
    <name evidence="1" type="ORF">SAMN06295910_2665</name>
</gene>
<dbReference type="Proteomes" id="UP000192934">
    <property type="component" value="Chromosome I"/>
</dbReference>
<protein>
    <submittedName>
        <fullName evidence="1">General secretion pathway protein C</fullName>
    </submittedName>
</protein>
<name>A0A1X7H188_9SPHN</name>
<keyword evidence="2" id="KW-1185">Reference proteome</keyword>
<accession>A0A1X7H188</accession>
<dbReference type="EMBL" id="LT840185">
    <property type="protein sequence ID" value="SMF78049.1"/>
    <property type="molecule type" value="Genomic_DNA"/>
</dbReference>
<reference evidence="2" key="1">
    <citation type="submission" date="2017-04" db="EMBL/GenBank/DDBJ databases">
        <authorList>
            <person name="Varghese N."/>
            <person name="Submissions S."/>
        </authorList>
    </citation>
    <scope>NUCLEOTIDE SEQUENCE [LARGE SCALE GENOMIC DNA]</scope>
    <source>
        <strain evidence="2">Dd16</strain>
    </source>
</reference>
<evidence type="ECO:0000313" key="2">
    <source>
        <dbReference type="Proteomes" id="UP000192934"/>
    </source>
</evidence>
<organism evidence="1 2">
    <name type="scientific">Allosphingosinicella indica</name>
    <dbReference type="NCBI Taxonomy" id="941907"/>
    <lineage>
        <taxon>Bacteria</taxon>
        <taxon>Pseudomonadati</taxon>
        <taxon>Pseudomonadota</taxon>
        <taxon>Alphaproteobacteria</taxon>
        <taxon>Sphingomonadales</taxon>
        <taxon>Sphingomonadaceae</taxon>
        <taxon>Allosphingosinicella</taxon>
    </lineage>
</organism>
<evidence type="ECO:0000313" key="1">
    <source>
        <dbReference type="EMBL" id="SMF78049.1"/>
    </source>
</evidence>
<dbReference type="SUPFAM" id="SSF50156">
    <property type="entry name" value="PDZ domain-like"/>
    <property type="match status" value="1"/>
</dbReference>
<dbReference type="OrthoDB" id="9812912at2"/>
<dbReference type="AlphaFoldDB" id="A0A1X7H188"/>